<dbReference type="Pfam" id="PF00574">
    <property type="entry name" value="CLP_protease"/>
    <property type="match status" value="1"/>
</dbReference>
<dbReference type="NCBIfam" id="NF001368">
    <property type="entry name" value="PRK00277.1"/>
    <property type="match status" value="1"/>
</dbReference>
<evidence type="ECO:0000256" key="6">
    <source>
        <dbReference type="ARBA" id="ARBA00034021"/>
    </source>
</evidence>
<dbReference type="Proteomes" id="UP000321534">
    <property type="component" value="Unassembled WGS sequence"/>
</dbReference>
<comment type="subcellular location">
    <subcellularLocation>
        <location evidence="7">Cytoplasm</location>
    </subcellularLocation>
</comment>
<dbReference type="EC" id="3.4.21.92" evidence="7"/>
<evidence type="ECO:0000256" key="5">
    <source>
        <dbReference type="ARBA" id="ARBA00022825"/>
    </source>
</evidence>
<feature type="active site" evidence="7 8">
    <location>
        <position position="114"/>
    </location>
</feature>
<evidence type="ECO:0000256" key="7">
    <source>
        <dbReference type="HAMAP-Rule" id="MF_00444"/>
    </source>
</evidence>
<dbReference type="HAMAP" id="MF_00444">
    <property type="entry name" value="ClpP"/>
    <property type="match status" value="1"/>
</dbReference>
<dbReference type="PRINTS" id="PR00127">
    <property type="entry name" value="CLPPROTEASEP"/>
</dbReference>
<dbReference type="InterPro" id="IPR001907">
    <property type="entry name" value="ClpP"/>
</dbReference>
<proteinExistence type="inferred from homology"/>
<evidence type="ECO:0000256" key="2">
    <source>
        <dbReference type="ARBA" id="ARBA00022490"/>
    </source>
</evidence>
<evidence type="ECO:0000256" key="9">
    <source>
        <dbReference type="RuleBase" id="RU003567"/>
    </source>
</evidence>
<dbReference type="PANTHER" id="PTHR10381:SF70">
    <property type="entry name" value="ATP-DEPENDENT CLP PROTEASE PROTEOLYTIC SUBUNIT"/>
    <property type="match status" value="1"/>
</dbReference>
<dbReference type="GO" id="GO:0009368">
    <property type="term" value="C:endopeptidase Clp complex"/>
    <property type="evidence" value="ECO:0007669"/>
    <property type="project" value="TreeGrafter"/>
</dbReference>
<dbReference type="Gene3D" id="3.90.226.10">
    <property type="entry name" value="2-enoyl-CoA Hydratase, Chain A, domain 1"/>
    <property type="match status" value="1"/>
</dbReference>
<comment type="similarity">
    <text evidence="1 7 9">Belongs to the peptidase S14 family.</text>
</comment>
<comment type="catalytic activity">
    <reaction evidence="6 7 8">
        <text>Hydrolysis of proteins to small peptides in the presence of ATP and magnesium. alpha-casein is the usual test substrate. In the absence of ATP, only oligopeptides shorter than five residues are hydrolyzed (such as succinyl-Leu-Tyr-|-NHMec, and Leu-Tyr-Leu-|-Tyr-Trp, in which cleavage of the -Tyr-|-Leu- and -Tyr-|-Trp bonds also occurs).</text>
        <dbReference type="EC" id="3.4.21.92"/>
    </reaction>
</comment>
<name>A0A512CZB8_9MICO</name>
<dbReference type="InterPro" id="IPR033135">
    <property type="entry name" value="ClpP_His_AS"/>
</dbReference>
<dbReference type="PANTHER" id="PTHR10381">
    <property type="entry name" value="ATP-DEPENDENT CLP PROTEASE PROTEOLYTIC SUBUNIT"/>
    <property type="match status" value="1"/>
</dbReference>
<dbReference type="NCBIfam" id="NF009205">
    <property type="entry name" value="PRK12553.1"/>
    <property type="match status" value="1"/>
</dbReference>
<reference evidence="10 11" key="1">
    <citation type="submission" date="2019-07" db="EMBL/GenBank/DDBJ databases">
        <title>Whole genome shotgun sequence of Terrabacter aerolatus NBRC 106305.</title>
        <authorList>
            <person name="Hosoyama A."/>
            <person name="Uohara A."/>
            <person name="Ohji S."/>
            <person name="Ichikawa N."/>
        </authorList>
    </citation>
    <scope>NUCLEOTIDE SEQUENCE [LARGE SCALE GENOMIC DNA]</scope>
    <source>
        <strain evidence="10 11">NBRC 106305</strain>
    </source>
</reference>
<dbReference type="AlphaFoldDB" id="A0A512CZB8"/>
<evidence type="ECO:0000256" key="1">
    <source>
        <dbReference type="ARBA" id="ARBA00007039"/>
    </source>
</evidence>
<evidence type="ECO:0000256" key="4">
    <source>
        <dbReference type="ARBA" id="ARBA00022801"/>
    </source>
</evidence>
<dbReference type="GO" id="GO:0004176">
    <property type="term" value="F:ATP-dependent peptidase activity"/>
    <property type="evidence" value="ECO:0007669"/>
    <property type="project" value="InterPro"/>
</dbReference>
<dbReference type="SUPFAM" id="SSF52096">
    <property type="entry name" value="ClpP/crotonase"/>
    <property type="match status" value="1"/>
</dbReference>
<keyword evidence="2 7" id="KW-0963">Cytoplasm</keyword>
<gene>
    <name evidence="10" type="primary">clpP3</name>
    <name evidence="7" type="synonym">clpP</name>
    <name evidence="10" type="ORF">TAE01_13690</name>
</gene>
<keyword evidence="4 7" id="KW-0378">Hydrolase</keyword>
<dbReference type="GO" id="GO:0005737">
    <property type="term" value="C:cytoplasm"/>
    <property type="evidence" value="ECO:0007669"/>
    <property type="project" value="UniProtKB-SubCell"/>
</dbReference>
<dbReference type="GO" id="GO:0051117">
    <property type="term" value="F:ATPase binding"/>
    <property type="evidence" value="ECO:0007669"/>
    <property type="project" value="TreeGrafter"/>
</dbReference>
<keyword evidence="11" id="KW-1185">Reference proteome</keyword>
<dbReference type="FunFam" id="3.90.226.10:FF:000002">
    <property type="entry name" value="ATP-dependent Clp protease proteolytic subunit"/>
    <property type="match status" value="1"/>
</dbReference>
<comment type="subunit">
    <text evidence="7">Fourteen ClpP subunits assemble into 2 heptameric rings which stack back to back to give a disk-like structure with a central cavity, resembling the structure of eukaryotic proteasomes.</text>
</comment>
<protein>
    <recommendedName>
        <fullName evidence="7 9">ATP-dependent Clp protease proteolytic subunit</fullName>
        <ecNumber evidence="7">3.4.21.92</ecNumber>
    </recommendedName>
    <alternativeName>
        <fullName evidence="7">Endopeptidase Clp</fullName>
    </alternativeName>
</protein>
<dbReference type="InterPro" id="IPR023562">
    <property type="entry name" value="ClpP/TepA"/>
</dbReference>
<feature type="active site" description="Nucleophile" evidence="7">
    <location>
        <position position="89"/>
    </location>
</feature>
<comment type="function">
    <text evidence="7">Cleaves peptides in various proteins in a process that requires ATP hydrolysis. Has a chymotrypsin-like activity. Plays a major role in the degradation of misfolded proteins.</text>
</comment>
<keyword evidence="5 7" id="KW-0720">Serine protease</keyword>
<evidence type="ECO:0000256" key="8">
    <source>
        <dbReference type="PROSITE-ProRule" id="PRU10086"/>
    </source>
</evidence>
<dbReference type="GO" id="GO:0004252">
    <property type="term" value="F:serine-type endopeptidase activity"/>
    <property type="evidence" value="ECO:0007669"/>
    <property type="project" value="UniProtKB-UniRule"/>
</dbReference>
<dbReference type="CDD" id="cd07017">
    <property type="entry name" value="S14_ClpP_2"/>
    <property type="match status" value="1"/>
</dbReference>
<dbReference type="GO" id="GO:0006515">
    <property type="term" value="P:protein quality control for misfolded or incompletely synthesized proteins"/>
    <property type="evidence" value="ECO:0007669"/>
    <property type="project" value="TreeGrafter"/>
</dbReference>
<evidence type="ECO:0000256" key="3">
    <source>
        <dbReference type="ARBA" id="ARBA00022670"/>
    </source>
</evidence>
<keyword evidence="3 7" id="KW-0645">Protease</keyword>
<evidence type="ECO:0000313" key="11">
    <source>
        <dbReference type="Proteomes" id="UP000321534"/>
    </source>
</evidence>
<sequence>MPIPAALDDQLSMQLLHQRIIVLGAEVDDPIANRITAQLLLLSARDPRSDISLYVNSPGGSVTAGLAIYDTMRVIPNDVSTLAVGFAASMGQFLLGAGTPGKRFALPNARIMMHQPSAGIQGTAADVEVQAANLKAVKRRVNELQAEHTGQTVEQVTHDSERDRWFSAEEAAAYGIVDHVVTSLTDVRPVGVERKVGLR</sequence>
<dbReference type="PROSITE" id="PS00382">
    <property type="entry name" value="CLP_PROTEASE_HIS"/>
    <property type="match status" value="1"/>
</dbReference>
<accession>A0A512CZB8</accession>
<organism evidence="10 11">
    <name type="scientific">Terrabacter aerolatus</name>
    <dbReference type="NCBI Taxonomy" id="422442"/>
    <lineage>
        <taxon>Bacteria</taxon>
        <taxon>Bacillati</taxon>
        <taxon>Actinomycetota</taxon>
        <taxon>Actinomycetes</taxon>
        <taxon>Micrococcales</taxon>
        <taxon>Intrasporangiaceae</taxon>
        <taxon>Terrabacter</taxon>
    </lineage>
</organism>
<evidence type="ECO:0000313" key="10">
    <source>
        <dbReference type="EMBL" id="GEO29559.1"/>
    </source>
</evidence>
<comment type="caution">
    <text evidence="10">The sequence shown here is derived from an EMBL/GenBank/DDBJ whole genome shotgun (WGS) entry which is preliminary data.</text>
</comment>
<dbReference type="EMBL" id="BJYX01000005">
    <property type="protein sequence ID" value="GEO29559.1"/>
    <property type="molecule type" value="Genomic_DNA"/>
</dbReference>
<dbReference type="InterPro" id="IPR029045">
    <property type="entry name" value="ClpP/crotonase-like_dom_sf"/>
</dbReference>